<organism evidence="8 9">
    <name type="scientific">Pseudomonas chlororaphis</name>
    <dbReference type="NCBI Taxonomy" id="587753"/>
    <lineage>
        <taxon>Bacteria</taxon>
        <taxon>Pseudomonadati</taxon>
        <taxon>Pseudomonadota</taxon>
        <taxon>Gammaproteobacteria</taxon>
        <taxon>Pseudomonadales</taxon>
        <taxon>Pseudomonadaceae</taxon>
        <taxon>Pseudomonas</taxon>
    </lineage>
</organism>
<dbReference type="PANTHER" id="PTHR30251">
    <property type="entry name" value="PILUS ASSEMBLY CHAPERONE"/>
    <property type="match status" value="1"/>
</dbReference>
<gene>
    <name evidence="8" type="ORF">C4K04_1654</name>
</gene>
<evidence type="ECO:0000256" key="1">
    <source>
        <dbReference type="ARBA" id="ARBA00004418"/>
    </source>
</evidence>
<dbReference type="InterPro" id="IPR008962">
    <property type="entry name" value="PapD-like_sf"/>
</dbReference>
<accession>A0A3G7TLV1</accession>
<proteinExistence type="inferred from homology"/>
<keyword evidence="4" id="KW-0574">Periplasm</keyword>
<dbReference type="GO" id="GO:0071555">
    <property type="term" value="P:cell wall organization"/>
    <property type="evidence" value="ECO:0007669"/>
    <property type="project" value="InterPro"/>
</dbReference>
<comment type="similarity">
    <text evidence="2">Belongs to the periplasmic pilus chaperone family.</text>
</comment>
<dbReference type="PANTHER" id="PTHR30251:SF2">
    <property type="entry name" value="FIMBRIAL CHAPERONE YADV-RELATED"/>
    <property type="match status" value="1"/>
</dbReference>
<evidence type="ECO:0000313" key="9">
    <source>
        <dbReference type="Proteomes" id="UP000268048"/>
    </source>
</evidence>
<evidence type="ECO:0000259" key="7">
    <source>
        <dbReference type="Pfam" id="PF02753"/>
    </source>
</evidence>
<feature type="domain" description="Pili assembly chaperone N-terminal" evidence="6">
    <location>
        <begin position="38"/>
        <end position="157"/>
    </location>
</feature>
<feature type="domain" description="Pili assembly chaperone C-terminal" evidence="7">
    <location>
        <begin position="190"/>
        <end position="248"/>
    </location>
</feature>
<dbReference type="PRINTS" id="PR00969">
    <property type="entry name" value="CHAPERONPILI"/>
</dbReference>
<dbReference type="InterPro" id="IPR016147">
    <property type="entry name" value="Pili_assmbl_chaperone_N"/>
</dbReference>
<dbReference type="Pfam" id="PF00345">
    <property type="entry name" value="PapD_N"/>
    <property type="match status" value="1"/>
</dbReference>
<dbReference type="InterPro" id="IPR013783">
    <property type="entry name" value="Ig-like_fold"/>
</dbReference>
<dbReference type="Pfam" id="PF02753">
    <property type="entry name" value="PapD_C"/>
    <property type="match status" value="1"/>
</dbReference>
<name>A0A3G7TLV1_9PSED</name>
<dbReference type="Gene3D" id="2.60.40.10">
    <property type="entry name" value="Immunoglobulins"/>
    <property type="match status" value="2"/>
</dbReference>
<evidence type="ECO:0000259" key="6">
    <source>
        <dbReference type="Pfam" id="PF00345"/>
    </source>
</evidence>
<reference evidence="8 9" key="1">
    <citation type="submission" date="2018-03" db="EMBL/GenBank/DDBJ databases">
        <title>Diversity of phytobeneficial traits revealed by whole-genome analysis of worldwide-isolated phenazine-producing Pseudomonas spp.</title>
        <authorList>
            <person name="Biessy A."/>
            <person name="Novinscak A."/>
            <person name="Blom J."/>
            <person name="Leger G."/>
            <person name="Thomashow L.S."/>
            <person name="Cazorla F.M."/>
            <person name="Josic D."/>
            <person name="Filion M."/>
        </authorList>
    </citation>
    <scope>NUCLEOTIDE SEQUENCE [LARGE SCALE GENOMIC DNA]</scope>
    <source>
        <strain evidence="8 9">B25</strain>
    </source>
</reference>
<keyword evidence="5" id="KW-0143">Chaperone</keyword>
<evidence type="ECO:0000313" key="8">
    <source>
        <dbReference type="EMBL" id="AZE47342.1"/>
    </source>
</evidence>
<evidence type="ECO:0000256" key="4">
    <source>
        <dbReference type="ARBA" id="ARBA00022764"/>
    </source>
</evidence>
<evidence type="ECO:0000256" key="3">
    <source>
        <dbReference type="ARBA" id="ARBA00022729"/>
    </source>
</evidence>
<dbReference type="GO" id="GO:0030288">
    <property type="term" value="C:outer membrane-bounded periplasmic space"/>
    <property type="evidence" value="ECO:0007669"/>
    <property type="project" value="InterPro"/>
</dbReference>
<dbReference type="InterPro" id="IPR036316">
    <property type="entry name" value="Pili_assmbl_chap_C_dom_sf"/>
</dbReference>
<dbReference type="RefSeq" id="WP_124319659.1">
    <property type="nucleotide sequence ID" value="NZ_CP027753.1"/>
</dbReference>
<dbReference type="EMBL" id="CP027753">
    <property type="protein sequence ID" value="AZE47342.1"/>
    <property type="molecule type" value="Genomic_DNA"/>
</dbReference>
<sequence length="259" mass="27814">MQQASSLRCSSAMARRICGGLLSAWLLMSLCVDAQAALAITGTRFIYPANAPALTVRVGNTGDTPILLQAWLDRGDTHADPSRLTVPFVLSPPISRLDPQQRSALVVRYTGEPLPGDRESVFWINFLEVPPVTTTDSNVLRLAYRMRMKLLYRPSGLAGKADEAIGQVLWSLDKTPGPDGQMALLATSRAPYYVSIPQLELGSGTQSISWQGITLEPLGTTRIALPAAKKAAAAKATVVHYQVAIDSGETLSGSARLQQ</sequence>
<protein>
    <submittedName>
        <fullName evidence="8">Putative pilin chaperone</fullName>
    </submittedName>
</protein>
<dbReference type="InterPro" id="IPR016148">
    <property type="entry name" value="Pili_assmbl_chaperone_C"/>
</dbReference>
<comment type="subcellular location">
    <subcellularLocation>
        <location evidence="1">Periplasm</location>
    </subcellularLocation>
</comment>
<dbReference type="SUPFAM" id="SSF49354">
    <property type="entry name" value="PapD-like"/>
    <property type="match status" value="1"/>
</dbReference>
<keyword evidence="3" id="KW-0732">Signal</keyword>
<dbReference type="InterPro" id="IPR050643">
    <property type="entry name" value="Periplasmic_pilus_chap"/>
</dbReference>
<dbReference type="SUPFAM" id="SSF49584">
    <property type="entry name" value="Periplasmic chaperone C-domain"/>
    <property type="match status" value="1"/>
</dbReference>
<evidence type="ECO:0000256" key="5">
    <source>
        <dbReference type="ARBA" id="ARBA00023186"/>
    </source>
</evidence>
<dbReference type="AlphaFoldDB" id="A0A3G7TLV1"/>
<dbReference type="Proteomes" id="UP000268048">
    <property type="component" value="Chromosome"/>
</dbReference>
<dbReference type="InterPro" id="IPR001829">
    <property type="entry name" value="Pili_assmbl_chaperone_bac"/>
</dbReference>
<evidence type="ECO:0000256" key="2">
    <source>
        <dbReference type="ARBA" id="ARBA00007399"/>
    </source>
</evidence>